<keyword evidence="3" id="KW-1185">Reference proteome</keyword>
<evidence type="ECO:0000313" key="2">
    <source>
        <dbReference type="EMBL" id="AHI57411.1"/>
    </source>
</evidence>
<accession>W6AK68</accession>
<dbReference type="STRING" id="838561.P344_00165"/>
<dbReference type="Gene3D" id="3.20.20.70">
    <property type="entry name" value="Aldolase class I"/>
    <property type="match status" value="1"/>
</dbReference>
<dbReference type="Proteomes" id="UP000019260">
    <property type="component" value="Chromosome"/>
</dbReference>
<protein>
    <recommendedName>
        <fullName evidence="1">DUS-like FMN-binding domain-containing protein</fullName>
    </recommendedName>
</protein>
<dbReference type="SUPFAM" id="SSF51395">
    <property type="entry name" value="FMN-linked oxidoreductases"/>
    <property type="match status" value="1"/>
</dbReference>
<dbReference type="InterPro" id="IPR013785">
    <property type="entry name" value="Aldolase_TIM"/>
</dbReference>
<proteinExistence type="predicted"/>
<evidence type="ECO:0000259" key="1">
    <source>
        <dbReference type="Pfam" id="PF01207"/>
    </source>
</evidence>
<evidence type="ECO:0000313" key="3">
    <source>
        <dbReference type="Proteomes" id="UP000019260"/>
    </source>
</evidence>
<name>W6AK68_9MOLU</name>
<dbReference type="AlphaFoldDB" id="W6AK68"/>
<dbReference type="HOGENOM" id="CLU_2425449_0_0_14"/>
<dbReference type="PATRIC" id="fig|838561.3.peg.32"/>
<dbReference type="eggNOG" id="COG0042">
    <property type="taxonomic scope" value="Bacteria"/>
</dbReference>
<organism evidence="2 3">
    <name type="scientific">Spiroplasma mirum ATCC 29335</name>
    <dbReference type="NCBI Taxonomy" id="838561"/>
    <lineage>
        <taxon>Bacteria</taxon>
        <taxon>Bacillati</taxon>
        <taxon>Mycoplasmatota</taxon>
        <taxon>Mollicutes</taxon>
        <taxon>Entomoplasmatales</taxon>
        <taxon>Spiroplasmataceae</taxon>
        <taxon>Spiroplasma</taxon>
    </lineage>
</organism>
<dbReference type="Pfam" id="PF01207">
    <property type="entry name" value="Dus"/>
    <property type="match status" value="1"/>
</dbReference>
<gene>
    <name evidence="2" type="ORF">P344_00165</name>
</gene>
<dbReference type="KEGG" id="smia:P344_00165"/>
<sequence>MEVAKLIEKAGAKHLRYMVARIINFIVGKLIKVESIKSREKGVVKILVIGNGDIFTVEVAKRMLDETGCDAVMIAWGRKGAHGFFKKLTTI</sequence>
<dbReference type="EMBL" id="CP006720">
    <property type="protein sequence ID" value="AHI57411.1"/>
    <property type="molecule type" value="Genomic_DNA"/>
</dbReference>
<reference evidence="2 3" key="1">
    <citation type="submission" date="2013-09" db="EMBL/GenBank/DDBJ databases">
        <title>Complete genome sequence of Spiroplasma mirum suckling mouse cataract agent.</title>
        <authorList>
            <person name="Landry C.A."/>
            <person name="Bastian F.O."/>
            <person name="Thune R.L."/>
        </authorList>
    </citation>
    <scope>NUCLEOTIDE SEQUENCE [LARGE SCALE GENOMIC DNA]</scope>
    <source>
        <strain evidence="2 3">SMCA</strain>
    </source>
</reference>
<feature type="domain" description="DUS-like FMN-binding" evidence="1">
    <location>
        <begin position="30"/>
        <end position="86"/>
    </location>
</feature>
<dbReference type="InterPro" id="IPR035587">
    <property type="entry name" value="DUS-like_FMN-bd"/>
</dbReference>